<dbReference type="EMBL" id="BAABHA010000002">
    <property type="protein sequence ID" value="GAA4375604.1"/>
    <property type="molecule type" value="Genomic_DNA"/>
</dbReference>
<comment type="caution">
    <text evidence="1">The sequence shown here is derived from an EMBL/GenBank/DDBJ whole genome shotgun (WGS) entry which is preliminary data.</text>
</comment>
<keyword evidence="2" id="KW-1185">Reference proteome</keyword>
<organism evidence="1 2">
    <name type="scientific">Hymenobacter koreensis</name>
    <dbReference type="NCBI Taxonomy" id="1084523"/>
    <lineage>
        <taxon>Bacteria</taxon>
        <taxon>Pseudomonadati</taxon>
        <taxon>Bacteroidota</taxon>
        <taxon>Cytophagia</taxon>
        <taxon>Cytophagales</taxon>
        <taxon>Hymenobacteraceae</taxon>
        <taxon>Hymenobacter</taxon>
    </lineage>
</organism>
<reference evidence="2" key="1">
    <citation type="journal article" date="2019" name="Int. J. Syst. Evol. Microbiol.">
        <title>The Global Catalogue of Microorganisms (GCM) 10K type strain sequencing project: providing services to taxonomists for standard genome sequencing and annotation.</title>
        <authorList>
            <consortium name="The Broad Institute Genomics Platform"/>
            <consortium name="The Broad Institute Genome Sequencing Center for Infectious Disease"/>
            <person name="Wu L."/>
            <person name="Ma J."/>
        </authorList>
    </citation>
    <scope>NUCLEOTIDE SEQUENCE [LARGE SCALE GENOMIC DNA]</scope>
    <source>
        <strain evidence="2">JCM 17924</strain>
    </source>
</reference>
<sequence>MRIDGLEQQDSDIDWFAVDNDGHVVHVASGGGVLPESVAASEEDLLQLHQYFLTLPETTAAAQVQVEPNAVQSGRSAEGAVRYARRGLFSFDKTRLNKHRDTQYHLVARPAQPLMLAELPGRVATLLLRTQMPLSVADLTGLDVAGIG</sequence>
<dbReference type="RefSeq" id="WP_345221701.1">
    <property type="nucleotide sequence ID" value="NZ_BAABHA010000002.1"/>
</dbReference>
<evidence type="ECO:0000313" key="2">
    <source>
        <dbReference type="Proteomes" id="UP001500454"/>
    </source>
</evidence>
<dbReference type="Proteomes" id="UP001500454">
    <property type="component" value="Unassembled WGS sequence"/>
</dbReference>
<protein>
    <submittedName>
        <fullName evidence="1">Uncharacterized protein</fullName>
    </submittedName>
</protein>
<name>A0ABP8IVN9_9BACT</name>
<accession>A0ABP8IVN9</accession>
<gene>
    <name evidence="1" type="ORF">GCM10023186_08510</name>
</gene>
<proteinExistence type="predicted"/>
<evidence type="ECO:0000313" key="1">
    <source>
        <dbReference type="EMBL" id="GAA4375604.1"/>
    </source>
</evidence>